<evidence type="ECO:0000313" key="2">
    <source>
        <dbReference type="EMBL" id="JAD27706.1"/>
    </source>
</evidence>
<evidence type="ECO:0000256" key="1">
    <source>
        <dbReference type="SAM" id="MobiDB-lite"/>
    </source>
</evidence>
<feature type="region of interest" description="Disordered" evidence="1">
    <location>
        <begin position="1"/>
        <end position="64"/>
    </location>
</feature>
<protein>
    <submittedName>
        <fullName evidence="2">Uncharacterized protein</fullName>
    </submittedName>
</protein>
<name>A0A0A8YP40_ARUDO</name>
<accession>A0A0A8YP40</accession>
<organism evidence="2">
    <name type="scientific">Arundo donax</name>
    <name type="common">Giant reed</name>
    <name type="synonym">Donax arundinaceus</name>
    <dbReference type="NCBI Taxonomy" id="35708"/>
    <lineage>
        <taxon>Eukaryota</taxon>
        <taxon>Viridiplantae</taxon>
        <taxon>Streptophyta</taxon>
        <taxon>Embryophyta</taxon>
        <taxon>Tracheophyta</taxon>
        <taxon>Spermatophyta</taxon>
        <taxon>Magnoliopsida</taxon>
        <taxon>Liliopsida</taxon>
        <taxon>Poales</taxon>
        <taxon>Poaceae</taxon>
        <taxon>PACMAD clade</taxon>
        <taxon>Arundinoideae</taxon>
        <taxon>Arundineae</taxon>
        <taxon>Arundo</taxon>
    </lineage>
</organism>
<proteinExistence type="predicted"/>
<reference evidence="2" key="1">
    <citation type="submission" date="2014-09" db="EMBL/GenBank/DDBJ databases">
        <authorList>
            <person name="Magalhaes I.L.F."/>
            <person name="Oliveira U."/>
            <person name="Santos F.R."/>
            <person name="Vidigal T.H.D.A."/>
            <person name="Brescovit A.D."/>
            <person name="Santos A.J."/>
        </authorList>
    </citation>
    <scope>NUCLEOTIDE SEQUENCE</scope>
    <source>
        <tissue evidence="2">Shoot tissue taken approximately 20 cm above the soil surface</tissue>
    </source>
</reference>
<dbReference type="EMBL" id="GBRH01270189">
    <property type="protein sequence ID" value="JAD27706.1"/>
    <property type="molecule type" value="Transcribed_RNA"/>
</dbReference>
<reference evidence="2" key="2">
    <citation type="journal article" date="2015" name="Data Brief">
        <title>Shoot transcriptome of the giant reed, Arundo donax.</title>
        <authorList>
            <person name="Barrero R.A."/>
            <person name="Guerrero F.D."/>
            <person name="Moolhuijzen P."/>
            <person name="Goolsby J.A."/>
            <person name="Tidwell J."/>
            <person name="Bellgard S.E."/>
            <person name="Bellgard M.I."/>
        </authorList>
    </citation>
    <scope>NUCLEOTIDE SEQUENCE</scope>
    <source>
        <tissue evidence="2">Shoot tissue taken approximately 20 cm above the soil surface</tissue>
    </source>
</reference>
<feature type="compositionally biased region" description="Low complexity" evidence="1">
    <location>
        <begin position="1"/>
        <end position="14"/>
    </location>
</feature>
<sequence length="64" mass="6374">MHIEHSAAAWSSASPPTLPARRGGGDAGRRYSVTGSPRIASASRPGNDAAAPAADDDSASGWGL</sequence>
<dbReference type="AlphaFoldDB" id="A0A0A8YP40"/>